<evidence type="ECO:0000259" key="2">
    <source>
        <dbReference type="Pfam" id="PF03313"/>
    </source>
</evidence>
<evidence type="ECO:0000313" key="4">
    <source>
        <dbReference type="Proteomes" id="UP000002881"/>
    </source>
</evidence>
<dbReference type="SUPFAM" id="SSF103378">
    <property type="entry name" value="2-methylcitrate dehydratase PrpD"/>
    <property type="match status" value="1"/>
</dbReference>
<name>I2F332_9BACT</name>
<dbReference type="eggNOG" id="COG3681">
    <property type="taxonomic scope" value="Bacteria"/>
</dbReference>
<dbReference type="HAMAP" id="MF_01845">
    <property type="entry name" value="UPF0597"/>
    <property type="match status" value="1"/>
</dbReference>
<dbReference type="Pfam" id="PF03313">
    <property type="entry name" value="SDH_alpha"/>
    <property type="match status" value="1"/>
</dbReference>
<dbReference type="AlphaFoldDB" id="I2F332"/>
<feature type="domain" description="Serine dehydratase-like alpha subunit" evidence="2">
    <location>
        <begin position="167"/>
        <end position="404"/>
    </location>
</feature>
<protein>
    <recommendedName>
        <fullName evidence="1">UPF0597 protein Theba_0617</fullName>
    </recommendedName>
</protein>
<proteinExistence type="inferred from homology"/>
<dbReference type="GO" id="GO:0019450">
    <property type="term" value="P:L-cysteine catabolic process to pyruvate"/>
    <property type="evidence" value="ECO:0007669"/>
    <property type="project" value="TreeGrafter"/>
</dbReference>
<sequence precursor="true">MRFLEQYLEREVRPALGCTEPGAIAFCVALAASKLEGKTEKVHVTTSVNVYKNGMYVGIPGTNEKGNEFAGALGAICGDPDLQLEALRPCRIESVDLAREMIDKGLVSVVCDQDLSGVFIEATVSNHNHSVLCRIIGSHTNVVSLEIDGEKVRSSERFVPSDELDFTPEEIFESIREITELEIEKIFEGIEMNLEIARFGLKKMLPSKETFSYHENVSLGYKIRNYCFAASAARMSGVPLPVMSSSGSGNQGIVATLPVALTGEYFQKSRKDIAKAVALSHLFSGYIKNKLGRVAPICGCVTAAGTGAAAGITYLLGGARETIEQAMLTILSSTTGIMCDGAKESCSLKAGLGGQEAYSCALLAMDNLGVNSEQGFISNTLDRSIENIQVLLSKGMSKIDSAIVEVLENRKRKTKSPE</sequence>
<comment type="similarity">
    <text evidence="1">Belongs to the UPF0597 family.</text>
</comment>
<dbReference type="PANTHER" id="PTHR30501:SF2">
    <property type="entry name" value="UPF0597 PROTEIN YHAM"/>
    <property type="match status" value="1"/>
</dbReference>
<dbReference type="Proteomes" id="UP000002881">
    <property type="component" value="Chromosome"/>
</dbReference>
<dbReference type="EMBL" id="CP003532">
    <property type="protein sequence ID" value="AFK06335.1"/>
    <property type="molecule type" value="Genomic_DNA"/>
</dbReference>
<gene>
    <name evidence="3" type="ORF">Theba_0617</name>
</gene>
<dbReference type="RefSeq" id="WP_014730413.1">
    <property type="nucleotide sequence ID" value="NC_017934.1"/>
</dbReference>
<dbReference type="KEGG" id="mpg:Theba_0617"/>
<dbReference type="HOGENOM" id="CLU_051840_0_0_0"/>
<dbReference type="PANTHER" id="PTHR30501">
    <property type="entry name" value="UPF0597 PROTEIN YHAM"/>
    <property type="match status" value="1"/>
</dbReference>
<dbReference type="InterPro" id="IPR036148">
    <property type="entry name" value="MmgE/PrpD_sf"/>
</dbReference>
<evidence type="ECO:0000256" key="1">
    <source>
        <dbReference type="HAMAP-Rule" id="MF_01845"/>
    </source>
</evidence>
<dbReference type="PIRSF" id="PIRSF006054">
    <property type="entry name" value="UCP006054"/>
    <property type="match status" value="1"/>
</dbReference>
<dbReference type="InterPro" id="IPR021144">
    <property type="entry name" value="UPF0597"/>
</dbReference>
<keyword evidence="4" id="KW-1185">Reference proteome</keyword>
<dbReference type="GO" id="GO:0080146">
    <property type="term" value="F:L-cysteine desulfhydrase activity"/>
    <property type="evidence" value="ECO:0007669"/>
    <property type="project" value="TreeGrafter"/>
</dbReference>
<accession>I2F332</accession>
<organism evidence="3 4">
    <name type="scientific">Mesotoga prima MesG1.Ag.4.2</name>
    <dbReference type="NCBI Taxonomy" id="660470"/>
    <lineage>
        <taxon>Bacteria</taxon>
        <taxon>Thermotogati</taxon>
        <taxon>Thermotogota</taxon>
        <taxon>Thermotogae</taxon>
        <taxon>Kosmotogales</taxon>
        <taxon>Kosmotogaceae</taxon>
        <taxon>Mesotoga</taxon>
    </lineage>
</organism>
<reference evidence="3 4" key="1">
    <citation type="journal article" date="2012" name="Genome Biol. Evol.">
        <title>Genome Sequence of the Mesophilic Thermotogales Bacterium Mesotoga prima MesG1.Ag.4.2 Reveals the Largest Thermotogales Genome To Date.</title>
        <authorList>
            <person name="Zhaxybayeva O."/>
            <person name="Swithers K.S."/>
            <person name="Foght J."/>
            <person name="Green A.G."/>
            <person name="Bruce D."/>
            <person name="Detter C."/>
            <person name="Han S."/>
            <person name="Teshima H."/>
            <person name="Han J."/>
            <person name="Woyke T."/>
            <person name="Pitluck S."/>
            <person name="Nolan M."/>
            <person name="Ivanova N."/>
            <person name="Pati A."/>
            <person name="Land M.L."/>
            <person name="Dlutek M."/>
            <person name="Doolittle W.F."/>
            <person name="Noll K.M."/>
            <person name="Nesbo C.L."/>
        </authorList>
    </citation>
    <scope>NUCLEOTIDE SEQUENCE [LARGE SCALE GENOMIC DNA]</scope>
    <source>
        <strain evidence="4">mesG1.Ag.4.2</strain>
    </source>
</reference>
<dbReference type="InterPro" id="IPR005130">
    <property type="entry name" value="Ser_deHydtase-like_asu"/>
</dbReference>
<dbReference type="GeneID" id="87106465"/>
<evidence type="ECO:0000313" key="3">
    <source>
        <dbReference type="EMBL" id="AFK06335.1"/>
    </source>
</evidence>